<organism evidence="1 2">
    <name type="scientific">Dentiscutata erythropus</name>
    <dbReference type="NCBI Taxonomy" id="1348616"/>
    <lineage>
        <taxon>Eukaryota</taxon>
        <taxon>Fungi</taxon>
        <taxon>Fungi incertae sedis</taxon>
        <taxon>Mucoromycota</taxon>
        <taxon>Glomeromycotina</taxon>
        <taxon>Glomeromycetes</taxon>
        <taxon>Diversisporales</taxon>
        <taxon>Gigasporaceae</taxon>
        <taxon>Dentiscutata</taxon>
    </lineage>
</organism>
<keyword evidence="2" id="KW-1185">Reference proteome</keyword>
<evidence type="ECO:0000313" key="1">
    <source>
        <dbReference type="EMBL" id="CAG8783342.1"/>
    </source>
</evidence>
<name>A0A9N9JK76_9GLOM</name>
<protein>
    <submittedName>
        <fullName evidence="1">6985_t:CDS:1</fullName>
    </submittedName>
</protein>
<evidence type="ECO:0000313" key="2">
    <source>
        <dbReference type="Proteomes" id="UP000789405"/>
    </source>
</evidence>
<feature type="non-terminal residue" evidence="1">
    <location>
        <position position="46"/>
    </location>
</feature>
<sequence>MDEGVIFSIKNPKEHKISLAYRENKPQTKNIFIGDYKDLSGISLIR</sequence>
<proteinExistence type="predicted"/>
<gene>
    <name evidence="1" type="ORF">DERYTH_LOCUS19917</name>
</gene>
<dbReference type="Proteomes" id="UP000789405">
    <property type="component" value="Unassembled WGS sequence"/>
</dbReference>
<comment type="caution">
    <text evidence="1">The sequence shown here is derived from an EMBL/GenBank/DDBJ whole genome shotgun (WGS) entry which is preliminary data.</text>
</comment>
<accession>A0A9N9JK76</accession>
<reference evidence="1" key="1">
    <citation type="submission" date="2021-06" db="EMBL/GenBank/DDBJ databases">
        <authorList>
            <person name="Kallberg Y."/>
            <person name="Tangrot J."/>
            <person name="Rosling A."/>
        </authorList>
    </citation>
    <scope>NUCLEOTIDE SEQUENCE</scope>
    <source>
        <strain evidence="1">MA453B</strain>
    </source>
</reference>
<dbReference type="EMBL" id="CAJVPY010022608">
    <property type="protein sequence ID" value="CAG8783342.1"/>
    <property type="molecule type" value="Genomic_DNA"/>
</dbReference>
<dbReference type="AlphaFoldDB" id="A0A9N9JK76"/>